<evidence type="ECO:0000313" key="2">
    <source>
        <dbReference type="Proteomes" id="UP000051084"/>
    </source>
</evidence>
<comment type="caution">
    <text evidence="1">The sequence shown here is derived from an EMBL/GenBank/DDBJ whole genome shotgun (WGS) entry which is preliminary data.</text>
</comment>
<evidence type="ECO:0008006" key="3">
    <source>
        <dbReference type="Google" id="ProtNLM"/>
    </source>
</evidence>
<organism evidence="1 2">
    <name type="scientific">Limosilactobacillus equigenerosi DSM 18793 = JCM 14505</name>
    <dbReference type="NCBI Taxonomy" id="1423742"/>
    <lineage>
        <taxon>Bacteria</taxon>
        <taxon>Bacillati</taxon>
        <taxon>Bacillota</taxon>
        <taxon>Bacilli</taxon>
        <taxon>Lactobacillales</taxon>
        <taxon>Lactobacillaceae</taxon>
        <taxon>Limosilactobacillus</taxon>
    </lineage>
</organism>
<sequence>MMATINELFLTGKHFNELQTLLKRNVHLNDLTSDLFDFGGADHKPIARLAKVLSKVPTGLSVTALITELDQRPSVVKTSVDALLDRHLVTETDGKIVLTDAGHAFSQALDDRRNRIAKEAYGVLSADEQAQLLALMKKLIADYEARDVDFDALRKLR</sequence>
<dbReference type="AlphaFoldDB" id="A0A0R1V0I2"/>
<dbReference type="InterPro" id="IPR036388">
    <property type="entry name" value="WH-like_DNA-bd_sf"/>
</dbReference>
<evidence type="ECO:0000313" key="1">
    <source>
        <dbReference type="EMBL" id="KRL96357.1"/>
    </source>
</evidence>
<dbReference type="EMBL" id="AZGC01000008">
    <property type="protein sequence ID" value="KRL96357.1"/>
    <property type="molecule type" value="Genomic_DNA"/>
</dbReference>
<dbReference type="InterPro" id="IPR036390">
    <property type="entry name" value="WH_DNA-bd_sf"/>
</dbReference>
<protein>
    <recommendedName>
        <fullName evidence="3">HTH marR-type domain-containing protein</fullName>
    </recommendedName>
</protein>
<gene>
    <name evidence="1" type="ORF">FC21_GL000156</name>
</gene>
<dbReference type="Proteomes" id="UP000051084">
    <property type="component" value="Unassembled WGS sequence"/>
</dbReference>
<reference evidence="1 2" key="1">
    <citation type="journal article" date="2015" name="Genome Announc.">
        <title>Expanding the biotechnology potential of lactobacilli through comparative genomics of 213 strains and associated genera.</title>
        <authorList>
            <person name="Sun Z."/>
            <person name="Harris H.M."/>
            <person name="McCann A."/>
            <person name="Guo C."/>
            <person name="Argimon S."/>
            <person name="Zhang W."/>
            <person name="Yang X."/>
            <person name="Jeffery I.B."/>
            <person name="Cooney J.C."/>
            <person name="Kagawa T.F."/>
            <person name="Liu W."/>
            <person name="Song Y."/>
            <person name="Salvetti E."/>
            <person name="Wrobel A."/>
            <person name="Rasinkangas P."/>
            <person name="Parkhill J."/>
            <person name="Rea M.C."/>
            <person name="O'Sullivan O."/>
            <person name="Ritari J."/>
            <person name="Douillard F.P."/>
            <person name="Paul Ross R."/>
            <person name="Yang R."/>
            <person name="Briner A.E."/>
            <person name="Felis G.E."/>
            <person name="de Vos W.M."/>
            <person name="Barrangou R."/>
            <person name="Klaenhammer T.R."/>
            <person name="Caufield P.W."/>
            <person name="Cui Y."/>
            <person name="Zhang H."/>
            <person name="O'Toole P.W."/>
        </authorList>
    </citation>
    <scope>NUCLEOTIDE SEQUENCE [LARGE SCALE GENOMIC DNA]</scope>
    <source>
        <strain evidence="1 2">DSM 18793</strain>
    </source>
</reference>
<dbReference type="Gene3D" id="1.10.10.10">
    <property type="entry name" value="Winged helix-like DNA-binding domain superfamily/Winged helix DNA-binding domain"/>
    <property type="match status" value="1"/>
</dbReference>
<accession>A0A0R1V0I2</accession>
<dbReference type="PATRIC" id="fig|1423742.4.peg.168"/>
<name>A0A0R1V0I2_9LACO</name>
<dbReference type="OrthoDB" id="2319880at2"/>
<proteinExistence type="predicted"/>
<dbReference type="SUPFAM" id="SSF46785">
    <property type="entry name" value="Winged helix' DNA-binding domain"/>
    <property type="match status" value="1"/>
</dbReference>
<dbReference type="RefSeq" id="WP_054653421.1">
    <property type="nucleotide sequence ID" value="NZ_AZGC01000008.1"/>
</dbReference>
<keyword evidence="2" id="KW-1185">Reference proteome</keyword>